<dbReference type="Gramene" id="OPUNC01G03050.1">
    <property type="protein sequence ID" value="OPUNC01G03050.1"/>
    <property type="gene ID" value="OPUNC01G03050"/>
</dbReference>
<proteinExistence type="predicted"/>
<reference evidence="1" key="1">
    <citation type="submission" date="2015-04" db="UniProtKB">
        <authorList>
            <consortium name="EnsemblPlants"/>
        </authorList>
    </citation>
    <scope>IDENTIFICATION</scope>
</reference>
<evidence type="ECO:0000313" key="1">
    <source>
        <dbReference type="EnsemblPlants" id="OPUNC01G03050.1"/>
    </source>
</evidence>
<keyword evidence="2" id="KW-1185">Reference proteome</keyword>
<sequence length="90" mass="9494">MKNRRTRRWHTVDLRPPLWNSVAWPDGLCRLGSLSRAAAAALVASSGRLAAPLHGGSGFSGGCYLQLQAAGSAANGGRLTAQRRTNLRGP</sequence>
<dbReference type="Proteomes" id="UP000026962">
    <property type="component" value="Chromosome 1"/>
</dbReference>
<dbReference type="AlphaFoldDB" id="A0A0E0JE56"/>
<reference evidence="1" key="2">
    <citation type="submission" date="2018-05" db="EMBL/GenBank/DDBJ databases">
        <title>OpunRS2 (Oryza punctata Reference Sequence Version 2).</title>
        <authorList>
            <person name="Zhang J."/>
            <person name="Kudrna D."/>
            <person name="Lee S."/>
            <person name="Talag J."/>
            <person name="Welchert J."/>
            <person name="Wing R.A."/>
        </authorList>
    </citation>
    <scope>NUCLEOTIDE SEQUENCE [LARGE SCALE GENOMIC DNA]</scope>
</reference>
<name>A0A0E0JE56_ORYPU</name>
<organism evidence="1">
    <name type="scientific">Oryza punctata</name>
    <name type="common">Red rice</name>
    <dbReference type="NCBI Taxonomy" id="4537"/>
    <lineage>
        <taxon>Eukaryota</taxon>
        <taxon>Viridiplantae</taxon>
        <taxon>Streptophyta</taxon>
        <taxon>Embryophyta</taxon>
        <taxon>Tracheophyta</taxon>
        <taxon>Spermatophyta</taxon>
        <taxon>Magnoliopsida</taxon>
        <taxon>Liliopsida</taxon>
        <taxon>Poales</taxon>
        <taxon>Poaceae</taxon>
        <taxon>BOP clade</taxon>
        <taxon>Oryzoideae</taxon>
        <taxon>Oryzeae</taxon>
        <taxon>Oryzinae</taxon>
        <taxon>Oryza</taxon>
    </lineage>
</organism>
<dbReference type="EnsemblPlants" id="OPUNC01G03050.1">
    <property type="protein sequence ID" value="OPUNC01G03050.1"/>
    <property type="gene ID" value="OPUNC01G03050"/>
</dbReference>
<protein>
    <submittedName>
        <fullName evidence="1">Uncharacterized protein</fullName>
    </submittedName>
</protein>
<accession>A0A0E0JE56</accession>
<dbReference type="HOGENOM" id="CLU_2444655_0_0_1"/>
<evidence type="ECO:0000313" key="2">
    <source>
        <dbReference type="Proteomes" id="UP000026962"/>
    </source>
</evidence>